<dbReference type="Pfam" id="PF02518">
    <property type="entry name" value="HATPase_c"/>
    <property type="match status" value="1"/>
</dbReference>
<keyword evidence="9" id="KW-0902">Two-component regulatory system</keyword>
<feature type="domain" description="HAMP" evidence="13">
    <location>
        <begin position="115"/>
        <end position="168"/>
    </location>
</feature>
<dbReference type="Gene3D" id="6.10.340.10">
    <property type="match status" value="1"/>
</dbReference>
<evidence type="ECO:0000256" key="11">
    <source>
        <dbReference type="SAM" id="Phobius"/>
    </source>
</evidence>
<dbReference type="Pfam" id="PF00672">
    <property type="entry name" value="HAMP"/>
    <property type="match status" value="1"/>
</dbReference>
<evidence type="ECO:0000256" key="10">
    <source>
        <dbReference type="ARBA" id="ARBA00023136"/>
    </source>
</evidence>
<keyword evidence="4" id="KW-0597">Phosphoprotein</keyword>
<dbReference type="GO" id="GO:0016301">
    <property type="term" value="F:kinase activity"/>
    <property type="evidence" value="ECO:0007669"/>
    <property type="project" value="UniProtKB-KW"/>
</dbReference>
<dbReference type="Gene3D" id="1.10.287.130">
    <property type="match status" value="1"/>
</dbReference>
<evidence type="ECO:0000256" key="7">
    <source>
        <dbReference type="ARBA" id="ARBA00022777"/>
    </source>
</evidence>
<dbReference type="Gene3D" id="3.30.565.10">
    <property type="entry name" value="Histidine kinase-like ATPase, C-terminal domain"/>
    <property type="match status" value="1"/>
</dbReference>
<dbReference type="PANTHER" id="PTHR45436:SF5">
    <property type="entry name" value="SENSOR HISTIDINE KINASE TRCS"/>
    <property type="match status" value="1"/>
</dbReference>
<dbReference type="InterPro" id="IPR050428">
    <property type="entry name" value="TCS_sensor_his_kinase"/>
</dbReference>
<dbReference type="InterPro" id="IPR005467">
    <property type="entry name" value="His_kinase_dom"/>
</dbReference>
<dbReference type="InterPro" id="IPR003661">
    <property type="entry name" value="HisK_dim/P_dom"/>
</dbReference>
<evidence type="ECO:0000256" key="5">
    <source>
        <dbReference type="ARBA" id="ARBA00022679"/>
    </source>
</evidence>
<dbReference type="SMART" id="SM00387">
    <property type="entry name" value="HATPase_c"/>
    <property type="match status" value="1"/>
</dbReference>
<comment type="catalytic activity">
    <reaction evidence="1">
        <text>ATP + protein L-histidine = ADP + protein N-phospho-L-histidine.</text>
        <dbReference type="EC" id="2.7.13.3"/>
    </reaction>
</comment>
<evidence type="ECO:0000256" key="3">
    <source>
        <dbReference type="ARBA" id="ARBA00012438"/>
    </source>
</evidence>
<evidence type="ECO:0000259" key="13">
    <source>
        <dbReference type="PROSITE" id="PS50885"/>
    </source>
</evidence>
<dbReference type="EMBL" id="JAVREK010000023">
    <property type="protein sequence ID" value="MDT0304265.1"/>
    <property type="molecule type" value="Genomic_DNA"/>
</dbReference>
<evidence type="ECO:0000313" key="14">
    <source>
        <dbReference type="EMBL" id="MDT0304265.1"/>
    </source>
</evidence>
<dbReference type="SUPFAM" id="SSF55874">
    <property type="entry name" value="ATPase domain of HSP90 chaperone/DNA topoisomerase II/histidine kinase"/>
    <property type="match status" value="1"/>
</dbReference>
<organism evidence="14 15">
    <name type="scientific">Streptomonospora wellingtoniae</name>
    <dbReference type="NCBI Taxonomy" id="3075544"/>
    <lineage>
        <taxon>Bacteria</taxon>
        <taxon>Bacillati</taxon>
        <taxon>Actinomycetota</taxon>
        <taxon>Actinomycetes</taxon>
        <taxon>Streptosporangiales</taxon>
        <taxon>Nocardiopsidaceae</taxon>
        <taxon>Streptomonospora</taxon>
    </lineage>
</organism>
<dbReference type="CDD" id="cd06225">
    <property type="entry name" value="HAMP"/>
    <property type="match status" value="1"/>
</dbReference>
<keyword evidence="5" id="KW-0808">Transferase</keyword>
<dbReference type="InterPro" id="IPR004358">
    <property type="entry name" value="Sig_transdc_His_kin-like_C"/>
</dbReference>
<feature type="domain" description="Histidine kinase" evidence="12">
    <location>
        <begin position="176"/>
        <end position="386"/>
    </location>
</feature>
<dbReference type="EC" id="2.7.13.3" evidence="3"/>
<protein>
    <recommendedName>
        <fullName evidence="3">histidine kinase</fullName>
        <ecNumber evidence="3">2.7.13.3</ecNumber>
    </recommendedName>
</protein>
<evidence type="ECO:0000256" key="1">
    <source>
        <dbReference type="ARBA" id="ARBA00000085"/>
    </source>
</evidence>
<accession>A0ABU2KY74</accession>
<dbReference type="SMART" id="SM00388">
    <property type="entry name" value="HisKA"/>
    <property type="match status" value="1"/>
</dbReference>
<dbReference type="InterPro" id="IPR003594">
    <property type="entry name" value="HATPase_dom"/>
</dbReference>
<name>A0ABU2KY74_9ACTN</name>
<proteinExistence type="predicted"/>
<feature type="transmembrane region" description="Helical" evidence="11">
    <location>
        <begin position="90"/>
        <end position="114"/>
    </location>
</feature>
<dbReference type="SUPFAM" id="SSF47384">
    <property type="entry name" value="Homodimeric domain of signal transducing histidine kinase"/>
    <property type="match status" value="1"/>
</dbReference>
<dbReference type="PRINTS" id="PR00344">
    <property type="entry name" value="BCTRLSENSOR"/>
</dbReference>
<keyword evidence="10 11" id="KW-0472">Membrane</keyword>
<evidence type="ECO:0000256" key="8">
    <source>
        <dbReference type="ARBA" id="ARBA00022989"/>
    </source>
</evidence>
<dbReference type="SUPFAM" id="SSF158472">
    <property type="entry name" value="HAMP domain-like"/>
    <property type="match status" value="1"/>
</dbReference>
<evidence type="ECO:0000256" key="2">
    <source>
        <dbReference type="ARBA" id="ARBA00004236"/>
    </source>
</evidence>
<evidence type="ECO:0000259" key="12">
    <source>
        <dbReference type="PROSITE" id="PS50109"/>
    </source>
</evidence>
<dbReference type="PROSITE" id="PS50885">
    <property type="entry name" value="HAMP"/>
    <property type="match status" value="1"/>
</dbReference>
<comment type="subcellular location">
    <subcellularLocation>
        <location evidence="2">Cell membrane</location>
    </subcellularLocation>
</comment>
<dbReference type="InterPro" id="IPR003660">
    <property type="entry name" value="HAMP_dom"/>
</dbReference>
<reference evidence="15" key="1">
    <citation type="submission" date="2023-07" db="EMBL/GenBank/DDBJ databases">
        <title>30 novel species of actinomycetes from the DSMZ collection.</title>
        <authorList>
            <person name="Nouioui I."/>
        </authorList>
    </citation>
    <scope>NUCLEOTIDE SEQUENCE [LARGE SCALE GENOMIC DNA]</scope>
    <source>
        <strain evidence="15">DSM 45055</strain>
    </source>
</reference>
<comment type="caution">
    <text evidence="14">The sequence shown here is derived from an EMBL/GenBank/DDBJ whole genome shotgun (WGS) entry which is preliminary data.</text>
</comment>
<dbReference type="InterPro" id="IPR036890">
    <property type="entry name" value="HATPase_C_sf"/>
</dbReference>
<dbReference type="Pfam" id="PF00512">
    <property type="entry name" value="HisKA"/>
    <property type="match status" value="1"/>
</dbReference>
<dbReference type="PANTHER" id="PTHR45436">
    <property type="entry name" value="SENSOR HISTIDINE KINASE YKOH"/>
    <property type="match status" value="1"/>
</dbReference>
<keyword evidence="8 11" id="KW-1133">Transmembrane helix</keyword>
<dbReference type="SMART" id="SM00304">
    <property type="entry name" value="HAMP"/>
    <property type="match status" value="1"/>
</dbReference>
<evidence type="ECO:0000256" key="6">
    <source>
        <dbReference type="ARBA" id="ARBA00022692"/>
    </source>
</evidence>
<gene>
    <name evidence="14" type="ORF">RM446_19270</name>
</gene>
<dbReference type="PROSITE" id="PS50109">
    <property type="entry name" value="HIS_KIN"/>
    <property type="match status" value="1"/>
</dbReference>
<keyword evidence="7 14" id="KW-0418">Kinase</keyword>
<dbReference type="Proteomes" id="UP001183226">
    <property type="component" value="Unassembled WGS sequence"/>
</dbReference>
<evidence type="ECO:0000256" key="4">
    <source>
        <dbReference type="ARBA" id="ARBA00022553"/>
    </source>
</evidence>
<keyword evidence="15" id="KW-1185">Reference proteome</keyword>
<evidence type="ECO:0000313" key="15">
    <source>
        <dbReference type="Proteomes" id="UP001183226"/>
    </source>
</evidence>
<dbReference type="CDD" id="cd00082">
    <property type="entry name" value="HisKA"/>
    <property type="match status" value="1"/>
</dbReference>
<sequence length="396" mass="42444">MSASGGLRRSRLTIRTRLTLLYGGMLLAFGTVLIAILYALMWYVPSYNLAAATAVGVTAEAAPAGRAQPSEYIGAGEAVAITSRQDVLSVLLQLSVAALVAMTLIAFLLGWFIAGRILSPVHRMTRSAGVIAGPTLHERIRLRGPRDEFTDLADTIDTMLDRLHASFQAQERFAANAAHELRTPLATTRTMLQVARAHPEDHDVDALTSRLLETNERSITTVESLLTLSRADHGIDAAQTVDLAKAAADAVEQVRQEAADRRIGVRSDLHPVAVDGDADLLHHLLINLLQNAIRHNDADGTARLEVSAREDTAVITVTNTGEIINPELAERLFEPFHRKRSRTQATGHGLGLTLVRAIAHSHHGTADGTPNPGGGLTITVVLPAAGNARGGVRHAR</sequence>
<dbReference type="RefSeq" id="WP_311546763.1">
    <property type="nucleotide sequence ID" value="NZ_JAVREK010000023.1"/>
</dbReference>
<feature type="transmembrane region" description="Helical" evidence="11">
    <location>
        <begin position="20"/>
        <end position="44"/>
    </location>
</feature>
<evidence type="ECO:0000256" key="9">
    <source>
        <dbReference type="ARBA" id="ARBA00023012"/>
    </source>
</evidence>
<keyword evidence="6 11" id="KW-0812">Transmembrane</keyword>
<dbReference type="InterPro" id="IPR036097">
    <property type="entry name" value="HisK_dim/P_sf"/>
</dbReference>